<keyword evidence="3" id="KW-1133">Transmembrane helix</keyword>
<organism evidence="4">
    <name type="scientific">Tetraselmis sp. GSL018</name>
    <dbReference type="NCBI Taxonomy" id="582737"/>
    <lineage>
        <taxon>Eukaryota</taxon>
        <taxon>Viridiplantae</taxon>
        <taxon>Chlorophyta</taxon>
        <taxon>core chlorophytes</taxon>
        <taxon>Chlorodendrophyceae</taxon>
        <taxon>Chlorodendrales</taxon>
        <taxon>Chlorodendraceae</taxon>
        <taxon>Tetraselmis</taxon>
    </lineage>
</organism>
<evidence type="ECO:0000313" key="4">
    <source>
        <dbReference type="EMBL" id="JAC64063.1"/>
    </source>
</evidence>
<evidence type="ECO:0000256" key="1">
    <source>
        <dbReference type="SAM" id="Coils"/>
    </source>
</evidence>
<feature type="region of interest" description="Disordered" evidence="2">
    <location>
        <begin position="22"/>
        <end position="50"/>
    </location>
</feature>
<feature type="coiled-coil region" evidence="1">
    <location>
        <begin position="135"/>
        <end position="193"/>
    </location>
</feature>
<feature type="transmembrane region" description="Helical" evidence="3">
    <location>
        <begin position="189"/>
        <end position="212"/>
    </location>
</feature>
<feature type="non-terminal residue" evidence="4">
    <location>
        <position position="276"/>
    </location>
</feature>
<sequence length="276" mass="29708">MGIGVWGDTLRYNFQERREQSVSARRELSKGTHPSGRPLIPPPTSSLAHMSRWHGGAPGVMVEFDGQDAIVNGFDTSTGTFSLELLEPGGGKRAAVARLASEYGEHGHPVRCFTLTSLHFSRWGGEMRSSWSLSAADIEERAARARDARAATRAEQEYELALQEARRDLREARQRAAEERRAAERERALLVRAGLGAVAAVLLAACLALLWVRSSSIPPSLLAGQQPPPSPSGHPVDPMSPLPTRPIGPDLPSPPPHKPGDSGSNLSTVSRHVCGS</sequence>
<feature type="compositionally biased region" description="Pro residues" evidence="2">
    <location>
        <begin position="226"/>
        <end position="257"/>
    </location>
</feature>
<dbReference type="AlphaFoldDB" id="A0A061QWI5"/>
<proteinExistence type="predicted"/>
<evidence type="ECO:0000256" key="2">
    <source>
        <dbReference type="SAM" id="MobiDB-lite"/>
    </source>
</evidence>
<keyword evidence="1" id="KW-0175">Coiled coil</keyword>
<accession>A0A061QWI5</accession>
<reference evidence="4" key="1">
    <citation type="submission" date="2014-05" db="EMBL/GenBank/DDBJ databases">
        <title>The transcriptome of the halophilic microalga Tetraselmis sp. GSL018 isolated from the Great Salt Lake, Utah.</title>
        <authorList>
            <person name="Jinkerson R.E."/>
            <person name="D'Adamo S."/>
            <person name="Posewitz M.C."/>
        </authorList>
    </citation>
    <scope>NUCLEOTIDE SEQUENCE</scope>
    <source>
        <strain evidence="4">GSL018</strain>
    </source>
</reference>
<keyword evidence="3" id="KW-0812">Transmembrane</keyword>
<name>A0A061QWI5_9CHLO</name>
<dbReference type="EMBL" id="GBEZ01022791">
    <property type="protein sequence ID" value="JAC64063.1"/>
    <property type="molecule type" value="Transcribed_RNA"/>
</dbReference>
<keyword evidence="3" id="KW-0472">Membrane</keyword>
<gene>
    <name evidence="4" type="ORF">TSPGSL018_19125</name>
</gene>
<feature type="region of interest" description="Disordered" evidence="2">
    <location>
        <begin position="221"/>
        <end position="276"/>
    </location>
</feature>
<protein>
    <submittedName>
        <fullName evidence="4">Uncharacterized protein</fullName>
    </submittedName>
</protein>
<evidence type="ECO:0000256" key="3">
    <source>
        <dbReference type="SAM" id="Phobius"/>
    </source>
</evidence>